<keyword evidence="2" id="KW-0812">Transmembrane</keyword>
<proteinExistence type="predicted"/>
<feature type="transmembrane region" description="Helical" evidence="2">
    <location>
        <begin position="404"/>
        <end position="424"/>
    </location>
</feature>
<feature type="compositionally biased region" description="Basic and acidic residues" evidence="1">
    <location>
        <begin position="309"/>
        <end position="321"/>
    </location>
</feature>
<feature type="region of interest" description="Disordered" evidence="1">
    <location>
        <begin position="303"/>
        <end position="326"/>
    </location>
</feature>
<evidence type="ECO:0000313" key="3">
    <source>
        <dbReference type="EMBL" id="CAD7447624.1"/>
    </source>
</evidence>
<dbReference type="AlphaFoldDB" id="A0A7R9I6R0"/>
<protein>
    <submittedName>
        <fullName evidence="3">Uncharacterized protein</fullName>
    </submittedName>
</protein>
<organism evidence="3">
    <name type="scientific">Timema bartmani</name>
    <dbReference type="NCBI Taxonomy" id="61472"/>
    <lineage>
        <taxon>Eukaryota</taxon>
        <taxon>Metazoa</taxon>
        <taxon>Ecdysozoa</taxon>
        <taxon>Arthropoda</taxon>
        <taxon>Hexapoda</taxon>
        <taxon>Insecta</taxon>
        <taxon>Pterygota</taxon>
        <taxon>Neoptera</taxon>
        <taxon>Polyneoptera</taxon>
        <taxon>Phasmatodea</taxon>
        <taxon>Timematodea</taxon>
        <taxon>Timematoidea</taxon>
        <taxon>Timematidae</taxon>
        <taxon>Timema</taxon>
    </lineage>
</organism>
<keyword evidence="2" id="KW-0472">Membrane</keyword>
<sequence length="433" mass="49728">MIIMYYISKNKYEAFFLLCNLLTSLNGGQTLDISNFSFKNFADIQWKDLYDKIDQNRVSQAIEDLLKTRGTNNDERERFYLNDYSEYPIDKHLLHYNGNNAWVEIPNGKSDRSGRNVIHDLSISFAELPENKESYEQSKDTSTVDELPVDEARIVFKDRAVQVRKLMHRNWRDKYFDDQISTHESSEKVHFEERDNVQRDIKDTNLHLPATTSENVNQRRKADESDDSGFKYRKIVSREELHIPLVNFDSKTLRGQIAHQGKTFDGGEGYNIDGGAVHVHIYRNQDSDKSCFNGCEDEPRRALSLNDHSGGEEAVTRDRRNTQVTVSTKKNRGFTRSFNHLVRTAISAITGDTSEHNHPDETEKSSRKKSKKSKLKKLIFPLLLAYKLKFFALIPLMLGGLVLMVGSTGLAGFFFAMFAAVMTLRNTGLPQPH</sequence>
<dbReference type="InterPro" id="IPR012464">
    <property type="entry name" value="DUF1676"/>
</dbReference>
<dbReference type="EMBL" id="OD569060">
    <property type="protein sequence ID" value="CAD7447624.1"/>
    <property type="molecule type" value="Genomic_DNA"/>
</dbReference>
<dbReference type="Pfam" id="PF07898">
    <property type="entry name" value="DUF1676"/>
    <property type="match status" value="1"/>
</dbReference>
<feature type="compositionally biased region" description="Basic and acidic residues" evidence="1">
    <location>
        <begin position="353"/>
        <end position="365"/>
    </location>
</feature>
<accession>A0A7R9I6R0</accession>
<evidence type="ECO:0000256" key="2">
    <source>
        <dbReference type="SAM" id="Phobius"/>
    </source>
</evidence>
<evidence type="ECO:0000256" key="1">
    <source>
        <dbReference type="SAM" id="MobiDB-lite"/>
    </source>
</evidence>
<reference evidence="3" key="1">
    <citation type="submission" date="2020-11" db="EMBL/GenBank/DDBJ databases">
        <authorList>
            <person name="Tran Van P."/>
        </authorList>
    </citation>
    <scope>NUCLEOTIDE SEQUENCE</scope>
</reference>
<gene>
    <name evidence="3" type="ORF">TBIB3V08_LOCUS9933</name>
</gene>
<keyword evidence="2" id="KW-1133">Transmembrane helix</keyword>
<name>A0A7R9I6R0_9NEOP</name>
<feature type="region of interest" description="Disordered" evidence="1">
    <location>
        <begin position="349"/>
        <end position="370"/>
    </location>
</feature>